<sequence>MKTTDNPIRDVLVKASAAGYTMADVCRVAQIDQSQVSRWLSGRTKPLYDSVKRLNDATDALVAARLEVLNKAMDEALK</sequence>
<feature type="domain" description="HTH cro/C1-type" evidence="1">
    <location>
        <begin position="17"/>
        <end position="65"/>
    </location>
</feature>
<dbReference type="InterPro" id="IPR001387">
    <property type="entry name" value="Cro/C1-type_HTH"/>
</dbReference>
<dbReference type="GO" id="GO:0003677">
    <property type="term" value="F:DNA binding"/>
    <property type="evidence" value="ECO:0007669"/>
    <property type="project" value="InterPro"/>
</dbReference>
<organism evidence="2">
    <name type="scientific">uncultured Caudovirales phage</name>
    <dbReference type="NCBI Taxonomy" id="2100421"/>
    <lineage>
        <taxon>Viruses</taxon>
        <taxon>Duplodnaviria</taxon>
        <taxon>Heunggongvirae</taxon>
        <taxon>Uroviricota</taxon>
        <taxon>Caudoviricetes</taxon>
        <taxon>Peduoviridae</taxon>
        <taxon>Maltschvirus</taxon>
        <taxon>Maltschvirus maltsch</taxon>
    </lineage>
</organism>
<dbReference type="Pfam" id="PF01381">
    <property type="entry name" value="HTH_3"/>
    <property type="match status" value="1"/>
</dbReference>
<proteinExistence type="predicted"/>
<dbReference type="CDD" id="cd00093">
    <property type="entry name" value="HTH_XRE"/>
    <property type="match status" value="1"/>
</dbReference>
<protein>
    <submittedName>
        <fullName evidence="2">HTH_XRE domain containing protein</fullName>
    </submittedName>
</protein>
<evidence type="ECO:0000313" key="2">
    <source>
        <dbReference type="EMBL" id="CAB4178180.1"/>
    </source>
</evidence>
<dbReference type="PROSITE" id="PS50943">
    <property type="entry name" value="HTH_CROC1"/>
    <property type="match status" value="1"/>
</dbReference>
<reference evidence="2" key="1">
    <citation type="submission" date="2020-05" db="EMBL/GenBank/DDBJ databases">
        <authorList>
            <person name="Chiriac C."/>
            <person name="Salcher M."/>
            <person name="Ghai R."/>
            <person name="Kavagutti S V."/>
        </authorList>
    </citation>
    <scope>NUCLEOTIDE SEQUENCE</scope>
</reference>
<gene>
    <name evidence="2" type="ORF">UFOVP1016_41</name>
</gene>
<dbReference type="EMBL" id="LR796963">
    <property type="protein sequence ID" value="CAB4178180.1"/>
    <property type="molecule type" value="Genomic_DNA"/>
</dbReference>
<evidence type="ECO:0000259" key="1">
    <source>
        <dbReference type="PROSITE" id="PS50943"/>
    </source>
</evidence>
<dbReference type="Gene3D" id="1.10.260.40">
    <property type="entry name" value="lambda repressor-like DNA-binding domains"/>
    <property type="match status" value="1"/>
</dbReference>
<dbReference type="InterPro" id="IPR010982">
    <property type="entry name" value="Lambda_DNA-bd_dom_sf"/>
</dbReference>
<name>A0A6J5Q1C3_9CAUD</name>
<accession>A0A6J5Q1C3</accession>